<evidence type="ECO:0000313" key="1">
    <source>
        <dbReference type="EMBL" id="RDI72851.1"/>
    </source>
</evidence>
<evidence type="ECO:0000313" key="3">
    <source>
        <dbReference type="Proteomes" id="UP000199289"/>
    </source>
</evidence>
<sequence length="234" mass="25301">MPERTADTLPTLDPGVTLLRRPEPRDAGLHRLVVAELRRTDGAAYWVDARNEAATRVLYEAAGGGSAGVLSALRIARAFTAHQHHELVRSLPGRVSPEASIVVLPRLPSLYRDPDVPDAEARRLLDSTLAVLAELADALDLSVLVTADGPDDALAARVRDVAADEVTCRRTRMGLAFESETFSTDAYWRDGWWQTTVPYWVDLLGVAPEGTFRPDADAAESATDPLAAWVGGPV</sequence>
<dbReference type="RefSeq" id="WP_092533870.1">
    <property type="nucleotide sequence ID" value="NZ_FNKQ01000001.1"/>
</dbReference>
<evidence type="ECO:0000313" key="4">
    <source>
        <dbReference type="Proteomes" id="UP000255421"/>
    </source>
</evidence>
<dbReference type="OrthoDB" id="359367at2157"/>
<gene>
    <name evidence="1" type="ORF">DWB78_14575</name>
    <name evidence="2" type="ORF">SAMN05216278_1038</name>
</gene>
<dbReference type="AlphaFoldDB" id="A0A1H0Z648"/>
<dbReference type="Proteomes" id="UP000255421">
    <property type="component" value="Unassembled WGS sequence"/>
</dbReference>
<dbReference type="EMBL" id="FNKQ01000001">
    <property type="protein sequence ID" value="SDQ22925.1"/>
    <property type="molecule type" value="Genomic_DNA"/>
</dbReference>
<dbReference type="Gene3D" id="3.40.50.300">
    <property type="entry name" value="P-loop containing nucleotide triphosphate hydrolases"/>
    <property type="match status" value="1"/>
</dbReference>
<name>A0A1H0Z648_9EURY</name>
<dbReference type="InterPro" id="IPR027417">
    <property type="entry name" value="P-loop_NTPase"/>
</dbReference>
<evidence type="ECO:0000313" key="2">
    <source>
        <dbReference type="EMBL" id="SDQ22925.1"/>
    </source>
</evidence>
<dbReference type="EMBL" id="QQST01000001">
    <property type="protein sequence ID" value="RDI72851.1"/>
    <property type="molecule type" value="Genomic_DNA"/>
</dbReference>
<proteinExistence type="predicted"/>
<reference evidence="1 4" key="3">
    <citation type="submission" date="2018-07" db="EMBL/GenBank/DDBJ databases">
        <title>Genome sequence of extremly halophilic archaeon Halopelagius longus strain BC12-B1.</title>
        <authorList>
            <person name="Zhang X."/>
        </authorList>
    </citation>
    <scope>NUCLEOTIDE SEQUENCE [LARGE SCALE GENOMIC DNA]</scope>
    <source>
        <strain evidence="1 4">BC12-B1</strain>
    </source>
</reference>
<accession>A0A1H0Z648</accession>
<organism evidence="2 3">
    <name type="scientific">Halopelagius longus</name>
    <dbReference type="NCBI Taxonomy" id="1236180"/>
    <lineage>
        <taxon>Archaea</taxon>
        <taxon>Methanobacteriati</taxon>
        <taxon>Methanobacteriota</taxon>
        <taxon>Stenosarchaea group</taxon>
        <taxon>Halobacteria</taxon>
        <taxon>Halobacteriales</taxon>
        <taxon>Haloferacaceae</taxon>
    </lineage>
</organism>
<reference evidence="2" key="1">
    <citation type="submission" date="2016-10" db="EMBL/GenBank/DDBJ databases">
        <authorList>
            <person name="de Groot N.N."/>
        </authorList>
    </citation>
    <scope>NUCLEOTIDE SEQUENCE [LARGE SCALE GENOMIC DNA]</scope>
    <source>
        <strain evidence="2">CGMCC 1.12397</strain>
    </source>
</reference>
<dbReference type="Proteomes" id="UP000199289">
    <property type="component" value="Unassembled WGS sequence"/>
</dbReference>
<keyword evidence="4" id="KW-1185">Reference proteome</keyword>
<protein>
    <submittedName>
        <fullName evidence="2">Uncharacterized protein</fullName>
    </submittedName>
</protein>
<reference evidence="3" key="2">
    <citation type="submission" date="2016-10" db="EMBL/GenBank/DDBJ databases">
        <authorList>
            <person name="Varghese N."/>
            <person name="Submissions S."/>
        </authorList>
    </citation>
    <scope>NUCLEOTIDE SEQUENCE [LARGE SCALE GENOMIC DNA]</scope>
    <source>
        <strain evidence="3">CGMCC 1.12397</strain>
    </source>
</reference>